<comment type="caution">
    <text evidence="7">The sequence shown here is derived from an EMBL/GenBank/DDBJ whole genome shotgun (WGS) entry which is preliminary data.</text>
</comment>
<keyword evidence="8" id="KW-1185">Reference proteome</keyword>
<evidence type="ECO:0000313" key="7">
    <source>
        <dbReference type="EMBL" id="MFB9330011.1"/>
    </source>
</evidence>
<dbReference type="InterPro" id="IPR014756">
    <property type="entry name" value="Ig_E-set"/>
</dbReference>
<evidence type="ECO:0000256" key="2">
    <source>
        <dbReference type="ARBA" id="ARBA00022723"/>
    </source>
</evidence>
<name>A0ABV5KZL3_9BACL</name>
<dbReference type="RefSeq" id="WP_377500804.1">
    <property type="nucleotide sequence ID" value="NZ_JBHMDO010000047.1"/>
</dbReference>
<organism evidence="7 8">
    <name type="scientific">Paenibacillus aurantiacus</name>
    <dbReference type="NCBI Taxonomy" id="1936118"/>
    <lineage>
        <taxon>Bacteria</taxon>
        <taxon>Bacillati</taxon>
        <taxon>Bacillota</taxon>
        <taxon>Bacilli</taxon>
        <taxon>Bacillales</taxon>
        <taxon>Paenibacillaceae</taxon>
        <taxon>Paenibacillus</taxon>
    </lineage>
</organism>
<dbReference type="Gene3D" id="2.60.40.1220">
    <property type="match status" value="1"/>
</dbReference>
<feature type="transmembrane region" description="Helical" evidence="5">
    <location>
        <begin position="322"/>
        <end position="348"/>
    </location>
</feature>
<evidence type="ECO:0000256" key="5">
    <source>
        <dbReference type="SAM" id="Phobius"/>
    </source>
</evidence>
<keyword evidence="5" id="KW-0472">Membrane</keyword>
<dbReference type="SUPFAM" id="SSF81296">
    <property type="entry name" value="E set domains"/>
    <property type="match status" value="1"/>
</dbReference>
<feature type="transmembrane region" description="Helical" evidence="5">
    <location>
        <begin position="291"/>
        <end position="310"/>
    </location>
</feature>
<evidence type="ECO:0000256" key="1">
    <source>
        <dbReference type="ARBA" id="ARBA00004196"/>
    </source>
</evidence>
<dbReference type="EMBL" id="JBHMDO010000047">
    <property type="protein sequence ID" value="MFB9330011.1"/>
    <property type="molecule type" value="Genomic_DNA"/>
</dbReference>
<protein>
    <submittedName>
        <fullName evidence="7">Copper resistance CopC/CopD family protein</fullName>
    </submittedName>
</protein>
<evidence type="ECO:0000313" key="8">
    <source>
        <dbReference type="Proteomes" id="UP001589747"/>
    </source>
</evidence>
<evidence type="ECO:0000256" key="4">
    <source>
        <dbReference type="ARBA" id="ARBA00023008"/>
    </source>
</evidence>
<feature type="transmembrane region" description="Helical" evidence="5">
    <location>
        <begin position="154"/>
        <end position="176"/>
    </location>
</feature>
<keyword evidence="4" id="KW-0186">Copper</keyword>
<feature type="domain" description="CopC" evidence="6">
    <location>
        <begin position="34"/>
        <end position="128"/>
    </location>
</feature>
<feature type="transmembrane region" description="Helical" evidence="5">
    <location>
        <begin position="229"/>
        <end position="251"/>
    </location>
</feature>
<dbReference type="InterPro" id="IPR014755">
    <property type="entry name" value="Cu-Rt/internalin_Ig-like"/>
</dbReference>
<dbReference type="PANTHER" id="PTHR34820">
    <property type="entry name" value="INNER MEMBRANE PROTEIN YEBZ"/>
    <property type="match status" value="1"/>
</dbReference>
<evidence type="ECO:0000259" key="6">
    <source>
        <dbReference type="Pfam" id="PF04234"/>
    </source>
</evidence>
<accession>A0ABV5KZL3</accession>
<feature type="transmembrane region" description="Helical" evidence="5">
    <location>
        <begin position="197"/>
        <end position="214"/>
    </location>
</feature>
<keyword evidence="3" id="KW-0732">Signal</keyword>
<feature type="transmembrane region" description="Helical" evidence="5">
    <location>
        <begin position="263"/>
        <end position="285"/>
    </location>
</feature>
<dbReference type="InterPro" id="IPR007348">
    <property type="entry name" value="CopC_dom"/>
</dbReference>
<keyword evidence="5" id="KW-0812">Transmembrane</keyword>
<keyword evidence="5" id="KW-1133">Transmembrane helix</keyword>
<evidence type="ECO:0000256" key="3">
    <source>
        <dbReference type="ARBA" id="ARBA00022729"/>
    </source>
</evidence>
<proteinExistence type="predicted"/>
<reference evidence="7 8" key="1">
    <citation type="submission" date="2024-09" db="EMBL/GenBank/DDBJ databases">
        <authorList>
            <person name="Sun Q."/>
            <person name="Mori K."/>
        </authorList>
    </citation>
    <scope>NUCLEOTIDE SEQUENCE [LARGE SCALE GENOMIC DNA]</scope>
    <source>
        <strain evidence="7 8">TISTR 2452</strain>
    </source>
</reference>
<keyword evidence="2" id="KW-0479">Metal-binding</keyword>
<dbReference type="Proteomes" id="UP001589747">
    <property type="component" value="Unassembled WGS sequence"/>
</dbReference>
<dbReference type="PANTHER" id="PTHR34820:SF4">
    <property type="entry name" value="INNER MEMBRANE PROTEIN YEBZ"/>
    <property type="match status" value="1"/>
</dbReference>
<dbReference type="InterPro" id="IPR032694">
    <property type="entry name" value="CopC/D"/>
</dbReference>
<feature type="transmembrane region" description="Helical" evidence="5">
    <location>
        <begin position="360"/>
        <end position="381"/>
    </location>
</feature>
<gene>
    <name evidence="7" type="ORF">ACFFSY_29060</name>
</gene>
<feature type="transmembrane region" description="Helical" evidence="5">
    <location>
        <begin position="393"/>
        <end position="417"/>
    </location>
</feature>
<sequence>MREWVQRRAISLLGIILLTAMLWLLLPGSIGSAHSSLTNAVPAPDGRLAESPSAIVLRFNERLENKGYAIQVYDSRGQPAAKSEATLDPDRRALRLQLPPLSEGSYTVAYRLLSADGHPIRASYVFTVGLNTEGIRGYASASRLHEEHVLGDNIPYWIVRGLYFAGLLSATGWIGLRVYAPEVALRNNRRYERTRRTVIGGHLLGLLLLAWQDYGKLSIGFDSTERLDLLFGTSIGLSYAIAIPAALAGFWLTGKARAVDAGWILLVFAAKGLNGHAMGYAVPSITYALDVLHLSAASLWAGVLLAFAIIGVKRLTGGEGSVAAALSRTAFASIVVLALSGLATAALYTNGFVRLLDAQWGRLMLAKAGAVILVVVAGAFLRRALRKGTLRQGSAWLLFDGALLAAVIGITAVFTYLNPLAATGPLFWHEKVNGIHIAAIITPNQVGTTNQFQVAIGGWKRASATAAKEAAAEGHEGPRRVTLRLQPLDRPEIAPIDVPLAMLPTEGGKRSLYEYNYAAEGNYLSLPGKWKLEVRVQGESLNEFVTDTSFYSENENEQ</sequence>
<dbReference type="Pfam" id="PF04234">
    <property type="entry name" value="CopC"/>
    <property type="match status" value="1"/>
</dbReference>
<comment type="subcellular location">
    <subcellularLocation>
        <location evidence="1">Cell envelope</location>
    </subcellularLocation>
</comment>